<keyword evidence="3 7" id="KW-0813">Transport</keyword>
<comment type="similarity">
    <text evidence="2 7">Belongs to the flavodoxin family.</text>
</comment>
<dbReference type="InterPro" id="IPR001226">
    <property type="entry name" value="Flavodoxin_CS"/>
</dbReference>
<reference evidence="9 10" key="1">
    <citation type="submission" date="2023-03" db="EMBL/GenBank/DDBJ databases">
        <title>Complete genome sequence of Tepidibacter sp. SWIR-1, isolated from a deep-sea hydrothermal vent.</title>
        <authorList>
            <person name="Li X."/>
        </authorList>
    </citation>
    <scope>NUCLEOTIDE SEQUENCE [LARGE SCALE GENOMIC DNA]</scope>
    <source>
        <strain evidence="9 10">SWIR-1</strain>
    </source>
</reference>
<dbReference type="Proteomes" id="UP001222800">
    <property type="component" value="Chromosome"/>
</dbReference>
<keyword evidence="10" id="KW-1185">Reference proteome</keyword>
<dbReference type="PROSITE" id="PS50902">
    <property type="entry name" value="FLAVODOXIN_LIKE"/>
    <property type="match status" value="1"/>
</dbReference>
<dbReference type="NCBIfam" id="NF004050">
    <property type="entry name" value="PRK05569.1"/>
    <property type="match status" value="1"/>
</dbReference>
<dbReference type="InterPro" id="IPR029039">
    <property type="entry name" value="Flavoprotein-like_sf"/>
</dbReference>
<evidence type="ECO:0000259" key="8">
    <source>
        <dbReference type="PROSITE" id="PS50902"/>
    </source>
</evidence>
<evidence type="ECO:0000256" key="6">
    <source>
        <dbReference type="ARBA" id="ARBA00022982"/>
    </source>
</evidence>
<dbReference type="RefSeq" id="WP_277731911.1">
    <property type="nucleotide sequence ID" value="NZ_CP120733.1"/>
</dbReference>
<evidence type="ECO:0000256" key="1">
    <source>
        <dbReference type="ARBA" id="ARBA00001917"/>
    </source>
</evidence>
<keyword evidence="4 7" id="KW-0285">Flavoprotein</keyword>
<evidence type="ECO:0000256" key="7">
    <source>
        <dbReference type="RuleBase" id="RU367037"/>
    </source>
</evidence>
<feature type="domain" description="Flavodoxin-like" evidence="8">
    <location>
        <begin position="4"/>
        <end position="140"/>
    </location>
</feature>
<dbReference type="SUPFAM" id="SSF52218">
    <property type="entry name" value="Flavoproteins"/>
    <property type="match status" value="1"/>
</dbReference>
<protein>
    <recommendedName>
        <fullName evidence="7">Flavodoxin</fullName>
    </recommendedName>
</protein>
<evidence type="ECO:0000256" key="4">
    <source>
        <dbReference type="ARBA" id="ARBA00022630"/>
    </source>
</evidence>
<evidence type="ECO:0000313" key="9">
    <source>
        <dbReference type="EMBL" id="WFD09933.1"/>
    </source>
</evidence>
<keyword evidence="5 7" id="KW-0288">FMN</keyword>
<gene>
    <name evidence="9" type="ORF">P4S50_16385</name>
</gene>
<accession>A0ABY8EAK0</accession>
<dbReference type="PANTHER" id="PTHR43717:SF1">
    <property type="entry name" value="ANAEROBIC NITRIC OXIDE REDUCTASE FLAVORUBREDOXIN"/>
    <property type="match status" value="1"/>
</dbReference>
<dbReference type="InterPro" id="IPR010087">
    <property type="entry name" value="Flav_short"/>
</dbReference>
<dbReference type="PROSITE" id="PS00201">
    <property type="entry name" value="FLAVODOXIN"/>
    <property type="match status" value="1"/>
</dbReference>
<evidence type="ECO:0000313" key="10">
    <source>
        <dbReference type="Proteomes" id="UP001222800"/>
    </source>
</evidence>
<dbReference type="PANTHER" id="PTHR43717">
    <property type="entry name" value="ANAEROBIC NITRIC OXIDE REDUCTASE FLAVORUBREDOXIN"/>
    <property type="match status" value="1"/>
</dbReference>
<dbReference type="Pfam" id="PF00258">
    <property type="entry name" value="Flavodoxin_1"/>
    <property type="match status" value="1"/>
</dbReference>
<comment type="function">
    <text evidence="7">Low-potential electron donor to a number of redox enzymes.</text>
</comment>
<dbReference type="NCBIfam" id="TIGR01753">
    <property type="entry name" value="flav_short"/>
    <property type="match status" value="1"/>
</dbReference>
<evidence type="ECO:0000256" key="5">
    <source>
        <dbReference type="ARBA" id="ARBA00022643"/>
    </source>
</evidence>
<proteinExistence type="inferred from homology"/>
<keyword evidence="6 7" id="KW-0249">Electron transport</keyword>
<dbReference type="Gene3D" id="3.40.50.360">
    <property type="match status" value="1"/>
</dbReference>
<comment type="cofactor">
    <cofactor evidence="1 7">
        <name>FMN</name>
        <dbReference type="ChEBI" id="CHEBI:58210"/>
    </cofactor>
</comment>
<evidence type="ECO:0000256" key="2">
    <source>
        <dbReference type="ARBA" id="ARBA00005267"/>
    </source>
</evidence>
<evidence type="ECO:0000256" key="3">
    <source>
        <dbReference type="ARBA" id="ARBA00022448"/>
    </source>
</evidence>
<name>A0ABY8EAK0_9FIRM</name>
<organism evidence="9 10">
    <name type="scientific">Tepidibacter hydrothermalis</name>
    <dbReference type="NCBI Taxonomy" id="3036126"/>
    <lineage>
        <taxon>Bacteria</taxon>
        <taxon>Bacillati</taxon>
        <taxon>Bacillota</taxon>
        <taxon>Clostridia</taxon>
        <taxon>Peptostreptococcales</taxon>
        <taxon>Peptostreptococcaceae</taxon>
        <taxon>Tepidibacter</taxon>
    </lineage>
</organism>
<dbReference type="InterPro" id="IPR008254">
    <property type="entry name" value="Flavodoxin/NO_synth"/>
</dbReference>
<dbReference type="EMBL" id="CP120733">
    <property type="protein sequence ID" value="WFD09933.1"/>
    <property type="molecule type" value="Genomic_DNA"/>
</dbReference>
<sequence length="142" mass="15782">MKKISIVYWSGTGNTEVMAQAISKGASENSEVKLVKVEDATKEDILDADAVAIGCPSMGAEELDPDYMEPFIASFENIDLNQKPMILFGSYDWGDGQWMREWDERMTNYGANILQEGLIAHLSPEDEDLNKCEEIGKKLANA</sequence>